<dbReference type="OrthoDB" id="9780217at2"/>
<dbReference type="GO" id="GO:0006508">
    <property type="term" value="P:proteolysis"/>
    <property type="evidence" value="ECO:0007669"/>
    <property type="project" value="UniProtKB-KW"/>
</dbReference>
<feature type="active site" description="Nucleophile" evidence="5">
    <location>
        <position position="220"/>
    </location>
</feature>
<dbReference type="Gene3D" id="3.60.20.30">
    <property type="entry name" value="(Glycosyl)asparaginase"/>
    <property type="match status" value="1"/>
</dbReference>
<dbReference type="GO" id="GO:0016811">
    <property type="term" value="F:hydrolase activity, acting on carbon-nitrogen (but not peptide) bonds, in linear amides"/>
    <property type="evidence" value="ECO:0007669"/>
    <property type="project" value="UniProtKB-ARBA"/>
</dbReference>
<dbReference type="SUPFAM" id="SSF56235">
    <property type="entry name" value="N-terminal nucleophile aminohydrolases (Ntn hydrolases)"/>
    <property type="match status" value="1"/>
</dbReference>
<reference evidence="8 9" key="1">
    <citation type="submission" date="2018-10" db="EMBL/GenBank/DDBJ databases">
        <title>Genomic Encyclopedia of Archaeal and Bacterial Type Strains, Phase II (KMG-II): from individual species to whole genera.</title>
        <authorList>
            <person name="Goeker M."/>
        </authorList>
    </citation>
    <scope>NUCLEOTIDE SEQUENCE [LARGE SCALE GENOMIC DNA]</scope>
    <source>
        <strain evidence="8 9">DSM 23424</strain>
    </source>
</reference>
<dbReference type="PROSITE" id="PS51257">
    <property type="entry name" value="PROKAR_LIPOPROTEIN"/>
    <property type="match status" value="1"/>
</dbReference>
<feature type="binding site" evidence="6">
    <location>
        <begin position="271"/>
        <end position="274"/>
    </location>
    <ligand>
        <name>substrate</name>
    </ligand>
</feature>
<feature type="site" description="Cleavage; by autolysis" evidence="7">
    <location>
        <begin position="219"/>
        <end position="220"/>
    </location>
</feature>
<dbReference type="InterPro" id="IPR029055">
    <property type="entry name" value="Ntn_hydrolases_N"/>
</dbReference>
<dbReference type="PANTHER" id="PTHR10188">
    <property type="entry name" value="L-ASPARAGINASE"/>
    <property type="match status" value="1"/>
</dbReference>
<dbReference type="PANTHER" id="PTHR10188:SF6">
    <property type="entry name" value="N(4)-(BETA-N-ACETYLGLUCOSAMINYL)-L-ASPARAGINASE"/>
    <property type="match status" value="1"/>
</dbReference>
<evidence type="ECO:0000256" key="5">
    <source>
        <dbReference type="PIRSR" id="PIRSR600246-1"/>
    </source>
</evidence>
<proteinExistence type="predicted"/>
<evidence type="ECO:0000313" key="9">
    <source>
        <dbReference type="Proteomes" id="UP000271339"/>
    </source>
</evidence>
<dbReference type="FunFam" id="3.60.20.30:FF:000001">
    <property type="entry name" value="Isoaspartyl peptidase/L-asparaginase"/>
    <property type="match status" value="1"/>
</dbReference>
<dbReference type="CDD" id="cd04701">
    <property type="entry name" value="Asparaginase_2"/>
    <property type="match status" value="1"/>
</dbReference>
<keyword evidence="3" id="KW-0068">Autocatalytic cleavage</keyword>
<evidence type="ECO:0000256" key="2">
    <source>
        <dbReference type="ARBA" id="ARBA00022801"/>
    </source>
</evidence>
<protein>
    <recommendedName>
        <fullName evidence="4">Isoaspartyl peptidase</fullName>
    </recommendedName>
</protein>
<name>A0A3L9YZR3_9FLAO</name>
<dbReference type="RefSeq" id="WP_121906130.1">
    <property type="nucleotide sequence ID" value="NZ_REFC01000011.1"/>
</dbReference>
<evidence type="ECO:0000256" key="7">
    <source>
        <dbReference type="PIRSR" id="PIRSR600246-3"/>
    </source>
</evidence>
<evidence type="ECO:0000256" key="4">
    <source>
        <dbReference type="ARBA" id="ARBA00069124"/>
    </source>
</evidence>
<evidence type="ECO:0000256" key="3">
    <source>
        <dbReference type="ARBA" id="ARBA00022813"/>
    </source>
</evidence>
<evidence type="ECO:0000313" key="8">
    <source>
        <dbReference type="EMBL" id="RMA66116.1"/>
    </source>
</evidence>
<keyword evidence="2" id="KW-0378">Hydrolase</keyword>
<dbReference type="InterPro" id="IPR000246">
    <property type="entry name" value="Peptidase_T2"/>
</dbReference>
<evidence type="ECO:0000256" key="6">
    <source>
        <dbReference type="PIRSR" id="PIRSR600246-2"/>
    </source>
</evidence>
<feature type="binding site" evidence="6">
    <location>
        <begin position="248"/>
        <end position="251"/>
    </location>
    <ligand>
        <name>substrate</name>
    </ligand>
</feature>
<keyword evidence="1" id="KW-0645">Protease</keyword>
<gene>
    <name evidence="8" type="ORF">BXY75_0535</name>
</gene>
<accession>A0A3L9YZR3</accession>
<dbReference type="Pfam" id="PF01112">
    <property type="entry name" value="Asparaginase_2"/>
    <property type="match status" value="1"/>
</dbReference>
<dbReference type="Proteomes" id="UP000271339">
    <property type="component" value="Unassembled WGS sequence"/>
</dbReference>
<dbReference type="AlphaFoldDB" id="A0A3L9YZR3"/>
<dbReference type="EMBL" id="REFC01000011">
    <property type="protein sequence ID" value="RMA66116.1"/>
    <property type="molecule type" value="Genomic_DNA"/>
</dbReference>
<sequence>MYKTLTLLILLFVLFSCKNDRKTASKDSNSHSETTKTDQNFGIVIHGGAGTILKENMSDSLENAYKVKLTEAINVGYSILKNGGTSMEAVVSTINVMEDSPLFNAGKGSVFTHDETNEMDASVMNGADLNAGAVAGVTRIKNPISLALVVMNDSPHVMLSGKGAEIFAQEKGFLLVDPEYFYTENRFQSLQKIKNREKQKAKKLGSVFEDPYIKNSKFGTVGYAALDKNGNLAAGTSTGGMTNKRWNRIGDAPIIGAGTYANNATCAVSSTGWGEYFIRAMVAHDISAMMEYKGVSLNEAAKEVIQKKVPALGGDGGIVAIDKDGNVAMEFNTAGMYRAHMNSEGELTLGIYKE</sequence>
<organism evidence="8 9">
    <name type="scientific">Ulvibacter antarcticus</name>
    <dbReference type="NCBI Taxonomy" id="442714"/>
    <lineage>
        <taxon>Bacteria</taxon>
        <taxon>Pseudomonadati</taxon>
        <taxon>Bacteroidota</taxon>
        <taxon>Flavobacteriia</taxon>
        <taxon>Flavobacteriales</taxon>
        <taxon>Flavobacteriaceae</taxon>
        <taxon>Ulvibacter</taxon>
    </lineage>
</organism>
<comment type="caution">
    <text evidence="8">The sequence shown here is derived from an EMBL/GenBank/DDBJ whole genome shotgun (WGS) entry which is preliminary data.</text>
</comment>
<keyword evidence="9" id="KW-1185">Reference proteome</keyword>
<dbReference type="GO" id="GO:0008233">
    <property type="term" value="F:peptidase activity"/>
    <property type="evidence" value="ECO:0007669"/>
    <property type="project" value="UniProtKB-KW"/>
</dbReference>
<evidence type="ECO:0000256" key="1">
    <source>
        <dbReference type="ARBA" id="ARBA00022670"/>
    </source>
</evidence>